<evidence type="ECO:0000256" key="1">
    <source>
        <dbReference type="SAM" id="Phobius"/>
    </source>
</evidence>
<dbReference type="PANTHER" id="PTHR31170">
    <property type="entry name" value="BNAC04G53230D PROTEIN"/>
    <property type="match status" value="1"/>
</dbReference>
<keyword evidence="1" id="KW-1133">Transmembrane helix</keyword>
<evidence type="ECO:0000313" key="2">
    <source>
        <dbReference type="EMBL" id="GFQ01650.1"/>
    </source>
</evidence>
<dbReference type="OrthoDB" id="672127at2759"/>
<proteinExistence type="predicted"/>
<dbReference type="Pfam" id="PF03140">
    <property type="entry name" value="DUF247"/>
    <property type="match status" value="1"/>
</dbReference>
<dbReference type="PANTHER" id="PTHR31170:SF17">
    <property type="match status" value="1"/>
</dbReference>
<evidence type="ECO:0000313" key="3">
    <source>
        <dbReference type="Proteomes" id="UP000653305"/>
    </source>
</evidence>
<dbReference type="InterPro" id="IPR004158">
    <property type="entry name" value="DUF247_pln"/>
</dbReference>
<keyword evidence="1" id="KW-0812">Transmembrane</keyword>
<gene>
    <name evidence="2" type="ORF">PHJA_002308900</name>
</gene>
<keyword evidence="3" id="KW-1185">Reference proteome</keyword>
<accession>A0A830CRP6</accession>
<dbReference type="AlphaFoldDB" id="A0A830CRP6"/>
<feature type="transmembrane region" description="Helical" evidence="1">
    <location>
        <begin position="399"/>
        <end position="424"/>
    </location>
</feature>
<sequence>MSETRDHVSVHIDNILLELPSSPTNPTIFRLDDDLRYGNEKLYDPKILSIGPFHHRRDHLQKLQQHKLMYLKCSMKRRNESTVDKYVIALRSLEQKARTCYSGPVELNPDELVEMLILDGFFIIELIRKYAFDELREKDDTIFQYEQILGQLRHDLMLVENQIPFFVLDQLFAMTKTGNPYDQIFYLVRLFIDDISPWPEHVEFLAKISTKNADHLLGLVYKIWCSSFAKMTANRPVKTREEKITAANSATELQESGVKFEKYAESNCLDINFVKGVLRIPGFSVSDETESIFRNLIAYEHFFIDNHPKYVTDYAFFLHCLVNSSKDVELLRRRGIVTNLLGDDEMVYHMFNRLGRNILVSPDFCYADVYEKVRGHCGHRRNRWVAILRRDYFNSPWSLLKFVAALLILLFTFTQTLFGVLSYVQPKS</sequence>
<comment type="caution">
    <text evidence="2">The sequence shown here is derived from an EMBL/GenBank/DDBJ whole genome shotgun (WGS) entry which is preliminary data.</text>
</comment>
<organism evidence="2 3">
    <name type="scientific">Phtheirospermum japonicum</name>
    <dbReference type="NCBI Taxonomy" id="374723"/>
    <lineage>
        <taxon>Eukaryota</taxon>
        <taxon>Viridiplantae</taxon>
        <taxon>Streptophyta</taxon>
        <taxon>Embryophyta</taxon>
        <taxon>Tracheophyta</taxon>
        <taxon>Spermatophyta</taxon>
        <taxon>Magnoliopsida</taxon>
        <taxon>eudicotyledons</taxon>
        <taxon>Gunneridae</taxon>
        <taxon>Pentapetalae</taxon>
        <taxon>asterids</taxon>
        <taxon>lamiids</taxon>
        <taxon>Lamiales</taxon>
        <taxon>Orobanchaceae</taxon>
        <taxon>Orobanchaceae incertae sedis</taxon>
        <taxon>Phtheirospermum</taxon>
    </lineage>
</organism>
<keyword evidence="1" id="KW-0472">Membrane</keyword>
<name>A0A830CRP6_9LAMI</name>
<reference evidence="2" key="1">
    <citation type="submission" date="2020-07" db="EMBL/GenBank/DDBJ databases">
        <title>Ethylene signaling mediates host invasion by parasitic plants.</title>
        <authorList>
            <person name="Yoshida S."/>
        </authorList>
    </citation>
    <scope>NUCLEOTIDE SEQUENCE</scope>
    <source>
        <strain evidence="2">Okayama</strain>
    </source>
</reference>
<dbReference type="Proteomes" id="UP000653305">
    <property type="component" value="Unassembled WGS sequence"/>
</dbReference>
<protein>
    <submittedName>
        <fullName evidence="2">Upf0481 protein at3g47200</fullName>
    </submittedName>
</protein>
<dbReference type="EMBL" id="BMAC01000698">
    <property type="protein sequence ID" value="GFQ01650.1"/>
    <property type="molecule type" value="Genomic_DNA"/>
</dbReference>